<dbReference type="Proteomes" id="UP000017836">
    <property type="component" value="Unassembled WGS sequence"/>
</dbReference>
<feature type="transmembrane region" description="Helical" evidence="1">
    <location>
        <begin position="75"/>
        <end position="92"/>
    </location>
</feature>
<evidence type="ECO:0000256" key="1">
    <source>
        <dbReference type="SAM" id="Phobius"/>
    </source>
</evidence>
<name>W1NZ85_AMBTC</name>
<dbReference type="Gramene" id="ERN00020">
    <property type="protein sequence ID" value="ERN00020"/>
    <property type="gene ID" value="AMTR_s00105p00032000"/>
</dbReference>
<evidence type="ECO:0000313" key="3">
    <source>
        <dbReference type="Proteomes" id="UP000017836"/>
    </source>
</evidence>
<organism evidence="2 3">
    <name type="scientific">Amborella trichopoda</name>
    <dbReference type="NCBI Taxonomy" id="13333"/>
    <lineage>
        <taxon>Eukaryota</taxon>
        <taxon>Viridiplantae</taxon>
        <taxon>Streptophyta</taxon>
        <taxon>Embryophyta</taxon>
        <taxon>Tracheophyta</taxon>
        <taxon>Spermatophyta</taxon>
        <taxon>Magnoliopsida</taxon>
        <taxon>Amborellales</taxon>
        <taxon>Amborellaceae</taxon>
        <taxon>Amborella</taxon>
    </lineage>
</organism>
<dbReference type="PANTHER" id="PTHR36060:SF1">
    <property type="entry name" value="OS02G0272400 PROTEIN"/>
    <property type="match status" value="1"/>
</dbReference>
<dbReference type="AlphaFoldDB" id="W1NZ85"/>
<dbReference type="EMBL" id="KI394961">
    <property type="protein sequence ID" value="ERN00020.1"/>
    <property type="molecule type" value="Genomic_DNA"/>
</dbReference>
<dbReference type="HOGENOM" id="CLU_2200503_0_0_1"/>
<evidence type="ECO:0000313" key="2">
    <source>
        <dbReference type="EMBL" id="ERN00020.1"/>
    </source>
</evidence>
<accession>W1NZ85</accession>
<proteinExistence type="predicted"/>
<gene>
    <name evidence="2" type="ORF">AMTR_s00105p00032000</name>
</gene>
<sequence>MLCARLSCQSTSMKASENKRKHGLITKTCGHANGERTFCHNRRFQELPLMQEKGTQVSDLFPGAYYLTKEEAAQFYWIVVFIPSSFLVPVLLDSGICRGTWLWPPPKR</sequence>
<keyword evidence="3" id="KW-1185">Reference proteome</keyword>
<dbReference type="PANTHER" id="PTHR36060">
    <property type="entry name" value="OS02G0272400 PROTEIN"/>
    <property type="match status" value="1"/>
</dbReference>
<reference evidence="3" key="1">
    <citation type="journal article" date="2013" name="Science">
        <title>The Amborella genome and the evolution of flowering plants.</title>
        <authorList>
            <consortium name="Amborella Genome Project"/>
        </authorList>
    </citation>
    <scope>NUCLEOTIDE SEQUENCE [LARGE SCALE GENOMIC DNA]</scope>
</reference>
<keyword evidence="1" id="KW-0472">Membrane</keyword>
<keyword evidence="1" id="KW-1133">Transmembrane helix</keyword>
<keyword evidence="1" id="KW-0812">Transmembrane</keyword>
<protein>
    <submittedName>
        <fullName evidence="2">Uncharacterized protein</fullName>
    </submittedName>
</protein>